<sequence>MTNISTLSKKRIRHAKGPFAMTVVYSFTGASILASIIFSLLLFLSIDNGFWMQFLFGSLAVIFELGKFFAWYEFGERLARRNISAAFSAFIFYSVLAIISIGGSIGGINSATNTAQSHLDVQNNKKAAFDFQIAAIDKQIALNNVAAEKYIELNRIVTGVARIQKENTQLREQQLALAIERDKQPVASQGSVLGLIGSVATALNIENKTAQLSLVIFLSVLLDLFAAFFVGLIGEELRFSRTLKLQQAEQEKASLSEQTNLALYNKQNEQQVAAISRSEDLLHQAISLLSNGTVRCSKKALSDKLALNTEDTDHLFTTLLVQGFIRQKANRHFVWEGQTLPNMNKKKSAEIKAKALDVEQAA</sequence>
<keyword evidence="1" id="KW-0472">Membrane</keyword>
<organism evidence="2 3">
    <name type="scientific">Psychromonas arctica</name>
    <dbReference type="NCBI Taxonomy" id="168275"/>
    <lineage>
        <taxon>Bacteria</taxon>
        <taxon>Pseudomonadati</taxon>
        <taxon>Pseudomonadota</taxon>
        <taxon>Gammaproteobacteria</taxon>
        <taxon>Alteromonadales</taxon>
        <taxon>Psychromonadaceae</taxon>
        <taxon>Psychromonas</taxon>
    </lineage>
</organism>
<evidence type="ECO:0000313" key="2">
    <source>
        <dbReference type="EMBL" id="MEL0658333.1"/>
    </source>
</evidence>
<protein>
    <submittedName>
        <fullName evidence="2">Preprotein translocase subunit SecY</fullName>
    </submittedName>
</protein>
<feature type="transmembrane region" description="Helical" evidence="1">
    <location>
        <begin position="21"/>
        <end position="44"/>
    </location>
</feature>
<name>A0ABU9H956_9GAMM</name>
<feature type="transmembrane region" description="Helical" evidence="1">
    <location>
        <begin position="212"/>
        <end position="234"/>
    </location>
</feature>
<comment type="caution">
    <text evidence="2">The sequence shown here is derived from an EMBL/GenBank/DDBJ whole genome shotgun (WGS) entry which is preliminary data.</text>
</comment>
<gene>
    <name evidence="2" type="ORF">V6255_04185</name>
</gene>
<evidence type="ECO:0000313" key="3">
    <source>
        <dbReference type="Proteomes" id="UP001366060"/>
    </source>
</evidence>
<dbReference type="EMBL" id="JBAKBA010000006">
    <property type="protein sequence ID" value="MEL0658333.1"/>
    <property type="molecule type" value="Genomic_DNA"/>
</dbReference>
<dbReference type="Proteomes" id="UP001366060">
    <property type="component" value="Unassembled WGS sequence"/>
</dbReference>
<feature type="transmembrane region" description="Helical" evidence="1">
    <location>
        <begin position="50"/>
        <end position="72"/>
    </location>
</feature>
<keyword evidence="1" id="KW-0812">Transmembrane</keyword>
<feature type="transmembrane region" description="Helical" evidence="1">
    <location>
        <begin position="84"/>
        <end position="108"/>
    </location>
</feature>
<keyword evidence="3" id="KW-1185">Reference proteome</keyword>
<dbReference type="RefSeq" id="WP_341627003.1">
    <property type="nucleotide sequence ID" value="NZ_JBAKBA010000006.1"/>
</dbReference>
<evidence type="ECO:0000256" key="1">
    <source>
        <dbReference type="SAM" id="Phobius"/>
    </source>
</evidence>
<accession>A0ABU9H956</accession>
<proteinExistence type="predicted"/>
<keyword evidence="1" id="KW-1133">Transmembrane helix</keyword>
<reference evidence="2 3" key="1">
    <citation type="submission" date="2024-02" db="EMBL/GenBank/DDBJ databases">
        <title>Bacteria isolated from the canopy kelp, Nereocystis luetkeana.</title>
        <authorList>
            <person name="Pfister C.A."/>
            <person name="Younker I.T."/>
            <person name="Light S.H."/>
        </authorList>
    </citation>
    <scope>NUCLEOTIDE SEQUENCE [LARGE SCALE GENOMIC DNA]</scope>
    <source>
        <strain evidence="2 3">TI.2.07</strain>
    </source>
</reference>